<keyword evidence="6" id="KW-1185">Reference proteome</keyword>
<keyword evidence="1 2" id="KW-0694">RNA-binding</keyword>
<dbReference type="Gene3D" id="3.30.70.330">
    <property type="match status" value="4"/>
</dbReference>
<evidence type="ECO:0000259" key="4">
    <source>
        <dbReference type="PROSITE" id="PS50102"/>
    </source>
</evidence>
<sequence>MSLDDMMASRRTEFTDNNANAQAGGGKAKKGKRGGGRNGGAYNQQMQPQQSMPPAPSQNTSAAPSTRVFVGNLPWNCTWRNLKDHFKGLNFNPTHADVLIGGDGRSKGCGIVQFGSVDEAQRCIQGCSDTEVMGRQIFVREDREESKPMQQQQNFRNNNVPYQQQQQNRGGFQQQQQGQRQGPFTQQRPDKQTSRVYVGNLAWDVAWQDLKDHMRTAGPVTFAEVMSEADGRSKGCGIVEFSNPEAAKSSIETLNDTELKGRMIFVREDRETRNGQQQQGGGNNSSVYVGNLHFDVSWQDLKDHMRAAGNVDQADILTGEDGRSKGCGVVTFQNPMGARRAIQQLQNSTIHGRPIFVREDREAGKGSGSTQLYVGNLAYEVTWKELKDHFRSCGDVERADVQYLPDEPSKSKGWGTVKMARARDAQNAIDRLNGSFLMERAIQVRVDNKPQY</sequence>
<dbReference type="InterPro" id="IPR012677">
    <property type="entry name" value="Nucleotide-bd_a/b_plait_sf"/>
</dbReference>
<proteinExistence type="predicted"/>
<dbReference type="Pfam" id="PF00076">
    <property type="entry name" value="RRM_1"/>
    <property type="match status" value="4"/>
</dbReference>
<feature type="domain" description="RRM" evidence="4">
    <location>
        <begin position="66"/>
        <end position="144"/>
    </location>
</feature>
<dbReference type="GO" id="GO:1990904">
    <property type="term" value="C:ribonucleoprotein complex"/>
    <property type="evidence" value="ECO:0007669"/>
    <property type="project" value="TreeGrafter"/>
</dbReference>
<feature type="compositionally biased region" description="Low complexity" evidence="3">
    <location>
        <begin position="40"/>
        <end position="50"/>
    </location>
</feature>
<comment type="caution">
    <text evidence="5">The sequence shown here is derived from an EMBL/GenBank/DDBJ whole genome shotgun (WGS) entry which is preliminary data.</text>
</comment>
<organism evidence="5 6">
    <name type="scientific">Triparma laevis f. longispina</name>
    <dbReference type="NCBI Taxonomy" id="1714387"/>
    <lineage>
        <taxon>Eukaryota</taxon>
        <taxon>Sar</taxon>
        <taxon>Stramenopiles</taxon>
        <taxon>Ochrophyta</taxon>
        <taxon>Bolidophyceae</taxon>
        <taxon>Parmales</taxon>
        <taxon>Triparmaceae</taxon>
        <taxon>Triparma</taxon>
    </lineage>
</organism>
<name>A0A9W6ZGH8_9STRA</name>
<dbReference type="SUPFAM" id="SSF54928">
    <property type="entry name" value="RNA-binding domain, RBD"/>
    <property type="match status" value="3"/>
</dbReference>
<evidence type="ECO:0000313" key="6">
    <source>
        <dbReference type="Proteomes" id="UP001165122"/>
    </source>
</evidence>
<feature type="domain" description="RRM" evidence="4">
    <location>
        <begin position="370"/>
        <end position="449"/>
    </location>
</feature>
<dbReference type="EMBL" id="BRXW01000410">
    <property type="protein sequence ID" value="GMH51826.1"/>
    <property type="molecule type" value="Genomic_DNA"/>
</dbReference>
<feature type="compositionally biased region" description="Low complexity" evidence="3">
    <location>
        <begin position="163"/>
        <end position="187"/>
    </location>
</feature>
<dbReference type="GO" id="GO:0003729">
    <property type="term" value="F:mRNA binding"/>
    <property type="evidence" value="ECO:0007669"/>
    <property type="project" value="TreeGrafter"/>
</dbReference>
<evidence type="ECO:0000256" key="3">
    <source>
        <dbReference type="SAM" id="MobiDB-lite"/>
    </source>
</evidence>
<reference evidence="6" key="1">
    <citation type="journal article" date="2023" name="Commun. Biol.">
        <title>Genome analysis of Parmales, the sister group of diatoms, reveals the evolutionary specialization of diatoms from phago-mixotrophs to photoautotrophs.</title>
        <authorList>
            <person name="Ban H."/>
            <person name="Sato S."/>
            <person name="Yoshikawa S."/>
            <person name="Yamada K."/>
            <person name="Nakamura Y."/>
            <person name="Ichinomiya M."/>
            <person name="Sato N."/>
            <person name="Blanc-Mathieu R."/>
            <person name="Endo H."/>
            <person name="Kuwata A."/>
            <person name="Ogata H."/>
        </authorList>
    </citation>
    <scope>NUCLEOTIDE SEQUENCE [LARGE SCALE GENOMIC DNA]</scope>
    <source>
        <strain evidence="6">NIES 3700</strain>
    </source>
</reference>
<dbReference type="Proteomes" id="UP001165122">
    <property type="component" value="Unassembled WGS sequence"/>
</dbReference>
<dbReference type="GO" id="GO:0005634">
    <property type="term" value="C:nucleus"/>
    <property type="evidence" value="ECO:0007669"/>
    <property type="project" value="TreeGrafter"/>
</dbReference>
<dbReference type="AlphaFoldDB" id="A0A9W6ZGH8"/>
<accession>A0A9W6ZGH8</accession>
<feature type="domain" description="RRM" evidence="4">
    <location>
        <begin position="285"/>
        <end position="362"/>
    </location>
</feature>
<evidence type="ECO:0000313" key="5">
    <source>
        <dbReference type="EMBL" id="GMH51826.1"/>
    </source>
</evidence>
<dbReference type="PANTHER" id="PTHR23003">
    <property type="entry name" value="RNA RECOGNITION MOTIF RRM DOMAIN CONTAINING PROTEIN"/>
    <property type="match status" value="1"/>
</dbReference>
<protein>
    <recommendedName>
        <fullName evidence="4">RRM domain-containing protein</fullName>
    </recommendedName>
</protein>
<dbReference type="PROSITE" id="PS50102">
    <property type="entry name" value="RRM"/>
    <property type="match status" value="4"/>
</dbReference>
<dbReference type="InterPro" id="IPR000504">
    <property type="entry name" value="RRM_dom"/>
</dbReference>
<evidence type="ECO:0000256" key="1">
    <source>
        <dbReference type="ARBA" id="ARBA00022884"/>
    </source>
</evidence>
<dbReference type="GO" id="GO:0005737">
    <property type="term" value="C:cytoplasm"/>
    <property type="evidence" value="ECO:0007669"/>
    <property type="project" value="TreeGrafter"/>
</dbReference>
<feature type="domain" description="RRM" evidence="4">
    <location>
        <begin position="194"/>
        <end position="271"/>
    </location>
</feature>
<dbReference type="SMART" id="SM00360">
    <property type="entry name" value="RRM"/>
    <property type="match status" value="4"/>
</dbReference>
<dbReference type="CDD" id="cd00590">
    <property type="entry name" value="RRM_SF"/>
    <property type="match status" value="2"/>
</dbReference>
<dbReference type="FunFam" id="3.30.70.330:FF:000362">
    <property type="entry name" value="GBP2p Poly(A+) RNA-binding protein"/>
    <property type="match status" value="1"/>
</dbReference>
<dbReference type="PANTHER" id="PTHR23003:SF3">
    <property type="entry name" value="FI21236P1-RELATED"/>
    <property type="match status" value="1"/>
</dbReference>
<dbReference type="InterPro" id="IPR050374">
    <property type="entry name" value="RRT5_SRSF_SR"/>
</dbReference>
<feature type="region of interest" description="Disordered" evidence="3">
    <location>
        <begin position="1"/>
        <end position="64"/>
    </location>
</feature>
<feature type="region of interest" description="Disordered" evidence="3">
    <location>
        <begin position="163"/>
        <end position="192"/>
    </location>
</feature>
<evidence type="ECO:0000256" key="2">
    <source>
        <dbReference type="PROSITE-ProRule" id="PRU00176"/>
    </source>
</evidence>
<dbReference type="OrthoDB" id="272703at2759"/>
<dbReference type="InterPro" id="IPR035979">
    <property type="entry name" value="RBD_domain_sf"/>
</dbReference>
<gene>
    <name evidence="5" type="ORF">TrLO_g2008</name>
</gene>